<dbReference type="EMBL" id="JACHEN010000014">
    <property type="protein sequence ID" value="MBB6216338.1"/>
    <property type="molecule type" value="Genomic_DNA"/>
</dbReference>
<feature type="transmembrane region" description="Helical" evidence="6">
    <location>
        <begin position="78"/>
        <end position="97"/>
    </location>
</feature>
<feature type="transmembrane region" description="Helical" evidence="6">
    <location>
        <begin position="37"/>
        <end position="57"/>
    </location>
</feature>
<organism evidence="7 8">
    <name type="scientific">Anaerosolibacter carboniphilus</name>
    <dbReference type="NCBI Taxonomy" id="1417629"/>
    <lineage>
        <taxon>Bacteria</taxon>
        <taxon>Bacillati</taxon>
        <taxon>Bacillota</taxon>
        <taxon>Clostridia</taxon>
        <taxon>Peptostreptococcales</taxon>
        <taxon>Thermotaleaceae</taxon>
        <taxon>Anaerosolibacter</taxon>
    </lineage>
</organism>
<evidence type="ECO:0000256" key="6">
    <source>
        <dbReference type="SAM" id="Phobius"/>
    </source>
</evidence>
<protein>
    <submittedName>
        <fullName evidence="7">Putative membrane protein YqgA involved in biofilm formation</fullName>
    </submittedName>
</protein>
<dbReference type="Proteomes" id="UP000579281">
    <property type="component" value="Unassembled WGS sequence"/>
</dbReference>
<sequence length="135" mass="15504">MMGYTWDIQIKIVKYTILMMILIAVAAAMSFQEPRPFIYALIFGTLISILNFRNLALTIEKAVTMNPGHAQVYASSKYFIRFFINAVVIFVCIKADYLNVLGAVLGLFTIKFVIIGTNLYDTLFIKRIFKRKEEE</sequence>
<comment type="subcellular location">
    <subcellularLocation>
        <location evidence="1">Cell membrane</location>
        <topology evidence="1">Multi-pass membrane protein</topology>
    </subcellularLocation>
</comment>
<evidence type="ECO:0000256" key="2">
    <source>
        <dbReference type="ARBA" id="ARBA00022475"/>
    </source>
</evidence>
<gene>
    <name evidence="7" type="ORF">HNQ80_002438</name>
</gene>
<feature type="transmembrane region" description="Helical" evidence="6">
    <location>
        <begin position="12"/>
        <end position="31"/>
    </location>
</feature>
<keyword evidence="2" id="KW-1003">Cell membrane</keyword>
<reference evidence="7 8" key="1">
    <citation type="submission" date="2020-08" db="EMBL/GenBank/DDBJ databases">
        <title>Genomic Encyclopedia of Type Strains, Phase IV (KMG-IV): sequencing the most valuable type-strain genomes for metagenomic binning, comparative biology and taxonomic classification.</title>
        <authorList>
            <person name="Goeker M."/>
        </authorList>
    </citation>
    <scope>NUCLEOTIDE SEQUENCE [LARGE SCALE GENOMIC DNA]</scope>
    <source>
        <strain evidence="7 8">DSM 103526</strain>
    </source>
</reference>
<name>A0A841KVT4_9FIRM</name>
<evidence type="ECO:0000313" key="7">
    <source>
        <dbReference type="EMBL" id="MBB6216338.1"/>
    </source>
</evidence>
<evidence type="ECO:0000256" key="3">
    <source>
        <dbReference type="ARBA" id="ARBA00022692"/>
    </source>
</evidence>
<keyword evidence="4 6" id="KW-1133">Transmembrane helix</keyword>
<accession>A0A841KVT4</accession>
<dbReference type="GO" id="GO:0005886">
    <property type="term" value="C:plasma membrane"/>
    <property type="evidence" value="ECO:0007669"/>
    <property type="project" value="UniProtKB-SubCell"/>
</dbReference>
<evidence type="ECO:0000313" key="8">
    <source>
        <dbReference type="Proteomes" id="UP000579281"/>
    </source>
</evidence>
<dbReference type="AlphaFoldDB" id="A0A841KVT4"/>
<keyword evidence="8" id="KW-1185">Reference proteome</keyword>
<comment type="caution">
    <text evidence="7">The sequence shown here is derived from an EMBL/GenBank/DDBJ whole genome shotgun (WGS) entry which is preliminary data.</text>
</comment>
<keyword evidence="5 6" id="KW-0472">Membrane</keyword>
<proteinExistence type="predicted"/>
<dbReference type="Pfam" id="PF03899">
    <property type="entry name" value="ATP-synt_I"/>
    <property type="match status" value="1"/>
</dbReference>
<evidence type="ECO:0000256" key="5">
    <source>
        <dbReference type="ARBA" id="ARBA00023136"/>
    </source>
</evidence>
<evidence type="ECO:0000256" key="4">
    <source>
        <dbReference type="ARBA" id="ARBA00022989"/>
    </source>
</evidence>
<keyword evidence="3 6" id="KW-0812">Transmembrane</keyword>
<evidence type="ECO:0000256" key="1">
    <source>
        <dbReference type="ARBA" id="ARBA00004651"/>
    </source>
</evidence>
<feature type="transmembrane region" description="Helical" evidence="6">
    <location>
        <begin position="103"/>
        <end position="125"/>
    </location>
</feature>
<dbReference type="InterPro" id="IPR005598">
    <property type="entry name" value="ATP_synth_I"/>
</dbReference>